<keyword evidence="5" id="KW-1185">Reference proteome</keyword>
<sequence>MQDFFIDLRLPYSVVRNEQVEIRAVLYNYQDVGELKVRVTLLYNPAFCSQATARKPYQQILEIPAKSSIAVPFLLVPLKVGLHEVEVKAAVYNRFLMDGVKKPLKVVVSPWGTCSPLSFGRGSCLPMLSTQVGDTDSETPRVSSVQLRMLGSPTSLEARPGLG</sequence>
<accession>A0A485NC53</accession>
<dbReference type="Gene3D" id="2.60.40.10">
    <property type="entry name" value="Immunoglobulins"/>
    <property type="match status" value="1"/>
</dbReference>
<evidence type="ECO:0000313" key="4">
    <source>
        <dbReference type="EMBL" id="VFV30127.1"/>
    </source>
</evidence>
<dbReference type="PANTHER" id="PTHR11412">
    <property type="entry name" value="MACROGLOBULIN / COMPLEMENT"/>
    <property type="match status" value="1"/>
</dbReference>
<feature type="domain" description="Alpha-2-macroglobulin" evidence="3">
    <location>
        <begin position="1"/>
        <end position="41"/>
    </location>
</feature>
<evidence type="ECO:0000313" key="5">
    <source>
        <dbReference type="Proteomes" id="UP000386466"/>
    </source>
</evidence>
<dbReference type="InterPro" id="IPR013783">
    <property type="entry name" value="Ig-like_fold"/>
</dbReference>
<dbReference type="EMBL" id="CAAGRJ010013566">
    <property type="protein sequence ID" value="VFV30127.1"/>
    <property type="molecule type" value="Genomic_DNA"/>
</dbReference>
<name>A0A485NC53_LYNPA</name>
<proteinExistence type="predicted"/>
<organism evidence="4 5">
    <name type="scientific">Lynx pardinus</name>
    <name type="common">Iberian lynx</name>
    <name type="synonym">Felis pardina</name>
    <dbReference type="NCBI Taxonomy" id="191816"/>
    <lineage>
        <taxon>Eukaryota</taxon>
        <taxon>Metazoa</taxon>
        <taxon>Chordata</taxon>
        <taxon>Craniata</taxon>
        <taxon>Vertebrata</taxon>
        <taxon>Euteleostomi</taxon>
        <taxon>Mammalia</taxon>
        <taxon>Eutheria</taxon>
        <taxon>Laurasiatheria</taxon>
        <taxon>Carnivora</taxon>
        <taxon>Feliformia</taxon>
        <taxon>Felidae</taxon>
        <taxon>Felinae</taxon>
        <taxon>Lynx</taxon>
    </lineage>
</organism>
<gene>
    <name evidence="4" type="ORF">LYPA_23C010345</name>
</gene>
<dbReference type="InterPro" id="IPR050473">
    <property type="entry name" value="A2M/Complement_sys"/>
</dbReference>
<keyword evidence="2" id="KW-1015">Disulfide bond</keyword>
<dbReference type="GO" id="GO:0004866">
    <property type="term" value="F:endopeptidase inhibitor activity"/>
    <property type="evidence" value="ECO:0007669"/>
    <property type="project" value="InterPro"/>
</dbReference>
<dbReference type="GO" id="GO:0005615">
    <property type="term" value="C:extracellular space"/>
    <property type="evidence" value="ECO:0007669"/>
    <property type="project" value="TreeGrafter"/>
</dbReference>
<reference evidence="4 5" key="1">
    <citation type="submission" date="2019-01" db="EMBL/GenBank/DDBJ databases">
        <authorList>
            <person name="Alioto T."/>
            <person name="Alioto T."/>
        </authorList>
    </citation>
    <scope>NUCLEOTIDE SEQUENCE [LARGE SCALE GENOMIC DNA]</scope>
</reference>
<dbReference type="Pfam" id="PF00207">
    <property type="entry name" value="A2M"/>
    <property type="match status" value="1"/>
</dbReference>
<evidence type="ECO:0000256" key="2">
    <source>
        <dbReference type="ARBA" id="ARBA00023157"/>
    </source>
</evidence>
<evidence type="ECO:0000259" key="3">
    <source>
        <dbReference type="Pfam" id="PF00207"/>
    </source>
</evidence>
<dbReference type="PANTHER" id="PTHR11412:SF81">
    <property type="entry name" value="COMPLEMENT C3"/>
    <property type="match status" value="1"/>
</dbReference>
<dbReference type="AlphaFoldDB" id="A0A485NC53"/>
<evidence type="ECO:0000256" key="1">
    <source>
        <dbReference type="ARBA" id="ARBA00022966"/>
    </source>
</evidence>
<dbReference type="FunFam" id="2.60.40.10:FF:000155">
    <property type="entry name" value="complement C3 isoform X1"/>
    <property type="match status" value="1"/>
</dbReference>
<protein>
    <submittedName>
        <fullName evidence="4">Complement c3-like</fullName>
    </submittedName>
</protein>
<dbReference type="InterPro" id="IPR001599">
    <property type="entry name" value="Macroglobln_a2"/>
</dbReference>
<keyword evidence="1" id="KW-0882">Thioester bond</keyword>
<dbReference type="GO" id="GO:0006956">
    <property type="term" value="P:complement activation"/>
    <property type="evidence" value="ECO:0007669"/>
    <property type="project" value="TreeGrafter"/>
</dbReference>
<dbReference type="Proteomes" id="UP000386466">
    <property type="component" value="Unassembled WGS sequence"/>
</dbReference>